<evidence type="ECO:0000259" key="4">
    <source>
        <dbReference type="Pfam" id="PF01551"/>
    </source>
</evidence>
<feature type="signal peptide" evidence="3">
    <location>
        <begin position="1"/>
        <end position="22"/>
    </location>
</feature>
<dbReference type="Pfam" id="PF01551">
    <property type="entry name" value="Peptidase_M23"/>
    <property type="match status" value="1"/>
</dbReference>
<dbReference type="CDD" id="cd12797">
    <property type="entry name" value="M23_peptidase"/>
    <property type="match status" value="1"/>
</dbReference>
<dbReference type="InterPro" id="IPR016047">
    <property type="entry name" value="M23ase_b-sheet_dom"/>
</dbReference>
<dbReference type="InterPro" id="IPR011055">
    <property type="entry name" value="Dup_hybrid_motif"/>
</dbReference>
<proteinExistence type="predicted"/>
<evidence type="ECO:0000256" key="2">
    <source>
        <dbReference type="SAM" id="Coils"/>
    </source>
</evidence>
<dbReference type="PANTHER" id="PTHR21666">
    <property type="entry name" value="PEPTIDASE-RELATED"/>
    <property type="match status" value="1"/>
</dbReference>
<feature type="domain" description="M23ase beta-sheet core" evidence="4">
    <location>
        <begin position="298"/>
        <end position="386"/>
    </location>
</feature>
<keyword evidence="2" id="KW-0175">Coiled coil</keyword>
<reference evidence="5" key="1">
    <citation type="journal article" date="2022" name="Cell">
        <title>Design, construction, and in vivo augmentation of a complex gut microbiome.</title>
        <authorList>
            <person name="Cheng A.G."/>
            <person name="Ho P.Y."/>
            <person name="Aranda-Diaz A."/>
            <person name="Jain S."/>
            <person name="Yu F.B."/>
            <person name="Meng X."/>
            <person name="Wang M."/>
            <person name="Iakiviak M."/>
            <person name="Nagashima K."/>
            <person name="Zhao A."/>
            <person name="Murugkar P."/>
            <person name="Patil A."/>
            <person name="Atabakhsh K."/>
            <person name="Weakley A."/>
            <person name="Yan J."/>
            <person name="Brumbaugh A.R."/>
            <person name="Higginbottom S."/>
            <person name="Dimas A."/>
            <person name="Shiver A.L."/>
            <person name="Deutschbauer A."/>
            <person name="Neff N."/>
            <person name="Sonnenburg J.L."/>
            <person name="Huang K.C."/>
            <person name="Fischbach M.A."/>
        </authorList>
    </citation>
    <scope>NUCLEOTIDE SEQUENCE</scope>
    <source>
        <strain evidence="5">AP11</strain>
    </source>
</reference>
<feature type="coiled-coil region" evidence="2">
    <location>
        <begin position="212"/>
        <end position="246"/>
    </location>
</feature>
<evidence type="ECO:0000256" key="1">
    <source>
        <dbReference type="ARBA" id="ARBA00022729"/>
    </source>
</evidence>
<feature type="chain" id="PRO_5046289272" evidence="3">
    <location>
        <begin position="23"/>
        <end position="392"/>
    </location>
</feature>
<dbReference type="EMBL" id="CP102294">
    <property type="protein sequence ID" value="UWN56385.1"/>
    <property type="molecule type" value="Genomic_DNA"/>
</dbReference>
<feature type="coiled-coil region" evidence="2">
    <location>
        <begin position="18"/>
        <end position="108"/>
    </location>
</feature>
<dbReference type="SUPFAM" id="SSF51261">
    <property type="entry name" value="Duplicated hybrid motif"/>
    <property type="match status" value="1"/>
</dbReference>
<protein>
    <submittedName>
        <fullName evidence="5">Peptidoglycan DD-metalloendopeptidase family protein</fullName>
    </submittedName>
</protein>
<evidence type="ECO:0000313" key="6">
    <source>
        <dbReference type="Proteomes" id="UP001059295"/>
    </source>
</evidence>
<gene>
    <name evidence="5" type="ORF">NQ491_06855</name>
</gene>
<keyword evidence="6" id="KW-1185">Reference proteome</keyword>
<dbReference type="PANTHER" id="PTHR21666:SF289">
    <property type="entry name" value="L-ALA--D-GLU ENDOPEPTIDASE"/>
    <property type="match status" value="1"/>
</dbReference>
<dbReference type="Gene3D" id="2.70.70.10">
    <property type="entry name" value="Glucose Permease (Domain IIA)"/>
    <property type="match status" value="1"/>
</dbReference>
<dbReference type="Proteomes" id="UP001059295">
    <property type="component" value="Chromosome"/>
</dbReference>
<accession>A0ABY5UWD3</accession>
<organism evidence="5 6">
    <name type="scientific">Alistipes ihumii AP11</name>
    <dbReference type="NCBI Taxonomy" id="1211813"/>
    <lineage>
        <taxon>Bacteria</taxon>
        <taxon>Pseudomonadati</taxon>
        <taxon>Bacteroidota</taxon>
        <taxon>Bacteroidia</taxon>
        <taxon>Bacteroidales</taxon>
        <taxon>Rikenellaceae</taxon>
        <taxon>Alistipes</taxon>
    </lineage>
</organism>
<dbReference type="InterPro" id="IPR050570">
    <property type="entry name" value="Cell_wall_metabolism_enzyme"/>
</dbReference>
<dbReference type="Gene3D" id="6.10.250.3150">
    <property type="match status" value="1"/>
</dbReference>
<evidence type="ECO:0000313" key="5">
    <source>
        <dbReference type="EMBL" id="UWN56385.1"/>
    </source>
</evidence>
<dbReference type="RefSeq" id="WP_019246187.1">
    <property type="nucleotide sequence ID" value="NZ_CAPH01000013.1"/>
</dbReference>
<evidence type="ECO:0000256" key="3">
    <source>
        <dbReference type="SAM" id="SignalP"/>
    </source>
</evidence>
<sequence>MATGRRLLIICLLAFLAREASCQTLESLREDIKRAEREISITNDLLSKTRKNQQSADKELKLIRNKIRNRRNIISNLEQQAGLLNRNIDEKGSTIASLEQDLARLRKEYGEMVYSAYKNYKLNSFLVFLFSSKDFNDATRRIAYMRRYNRMREQKAARIDSTAASLGREVTDLQNKKSELDKVYQSRNRELASLGKDETQYKASSEKFRNEASRLASTIKQNKKKIEQLQQRIQRLIEAESRKHKAQPRSAAQNEYIAKLSGQFDQNRGKLPYPVRGVIVDGYGKHAHAVRQSVTVNNTGINIAAEAGAPVKAVFEGEVSVVFFVPGMNNAVMIRHGDYVTVYANLEAVGVKTGDRVALNQTIGKLPADDAFLHFEIWKDQQNLNPELWLRK</sequence>
<keyword evidence="1 3" id="KW-0732">Signal</keyword>
<name>A0ABY5UWD3_9BACT</name>
<dbReference type="GeneID" id="82891439"/>